<dbReference type="GO" id="GO:0008999">
    <property type="term" value="F:protein-N-terminal-alanine acetyltransferase activity"/>
    <property type="evidence" value="ECO:0007669"/>
    <property type="project" value="TreeGrafter"/>
</dbReference>
<dbReference type="eggNOG" id="arCOG00842">
    <property type="taxonomic scope" value="Archaea"/>
</dbReference>
<dbReference type="RefSeq" id="WP_012036308.1">
    <property type="nucleotide sequence ID" value="NC_009464.1"/>
</dbReference>
<dbReference type="Gene3D" id="3.40.630.30">
    <property type="match status" value="1"/>
</dbReference>
<keyword evidence="2" id="KW-0808">Transferase</keyword>
<evidence type="ECO:0000259" key="1">
    <source>
        <dbReference type="PROSITE" id="PS51186"/>
    </source>
</evidence>
<reference evidence="2 3" key="1">
    <citation type="journal article" date="2006" name="Science">
        <title>Genome of rice cluster I archaea -- the key methane producers in the rice rhizosphere.</title>
        <authorList>
            <person name="Erkel C."/>
            <person name="Kube M."/>
            <person name="Reinhardt R."/>
            <person name="Liesack W."/>
        </authorList>
    </citation>
    <scope>NUCLEOTIDE SEQUENCE [LARGE SCALE GENOMIC DNA]</scope>
    <source>
        <strain evidence="3">DSM 22066 / NBRC 105507 / MRE50</strain>
    </source>
</reference>
<evidence type="ECO:0000313" key="2">
    <source>
        <dbReference type="EMBL" id="CAJ36208.1"/>
    </source>
</evidence>
<dbReference type="Proteomes" id="UP000000663">
    <property type="component" value="Chromosome"/>
</dbReference>
<dbReference type="EC" id="2.3.1.-" evidence="2"/>
<dbReference type="SUPFAM" id="SSF55729">
    <property type="entry name" value="Acyl-CoA N-acyltransferases (Nat)"/>
    <property type="match status" value="1"/>
</dbReference>
<dbReference type="EMBL" id="AM114193">
    <property type="protein sequence ID" value="CAJ36208.1"/>
    <property type="molecule type" value="Genomic_DNA"/>
</dbReference>
<dbReference type="STRING" id="351160.RCIX845"/>
<proteinExistence type="predicted"/>
<dbReference type="KEGG" id="rci:RCIX845"/>
<dbReference type="InterPro" id="IPR016181">
    <property type="entry name" value="Acyl_CoA_acyltransferase"/>
</dbReference>
<protein>
    <submittedName>
        <fullName evidence="2">Acetyltransferase (GNAT family)</fullName>
        <ecNumber evidence="2">2.3.1.-</ecNumber>
    </submittedName>
</protein>
<evidence type="ECO:0000313" key="3">
    <source>
        <dbReference type="Proteomes" id="UP000000663"/>
    </source>
</evidence>
<dbReference type="GeneID" id="5145797"/>
<keyword evidence="3" id="KW-1185">Reference proteome</keyword>
<dbReference type="AlphaFoldDB" id="Q0W5Y5"/>
<dbReference type="PANTHER" id="PTHR43441:SF12">
    <property type="entry name" value="RIBOSOMAL N-ACETYLTRANSFERASE YDAF-RELATED"/>
    <property type="match status" value="1"/>
</dbReference>
<name>Q0W5Y5_METAR</name>
<dbReference type="PROSITE" id="PS51186">
    <property type="entry name" value="GNAT"/>
    <property type="match status" value="1"/>
</dbReference>
<dbReference type="CDD" id="cd04301">
    <property type="entry name" value="NAT_SF"/>
    <property type="match status" value="1"/>
</dbReference>
<dbReference type="InterPro" id="IPR000182">
    <property type="entry name" value="GNAT_dom"/>
</dbReference>
<keyword evidence="2" id="KW-0012">Acyltransferase</keyword>
<dbReference type="PANTHER" id="PTHR43441">
    <property type="entry name" value="RIBOSOMAL-PROTEIN-SERINE ACETYLTRANSFERASE"/>
    <property type="match status" value="1"/>
</dbReference>
<dbReference type="InterPro" id="IPR051908">
    <property type="entry name" value="Ribosomal_N-acetyltransferase"/>
</dbReference>
<dbReference type="Pfam" id="PF13302">
    <property type="entry name" value="Acetyltransf_3"/>
    <property type="match status" value="1"/>
</dbReference>
<dbReference type="OrthoDB" id="120213at2157"/>
<sequence length="190" mass="21738">MFQCRIDAETELRLVEEQDVQEIFELIDSSREHLRPWLPWVDLTTTSEDTAGFIRRSLEQHEKNEAIILALMYRGKIAGIVSLVTIDWENEKAEMGYWIGTQYRGKGLATRACRALVTTAFEDLGLHRVEIRVATENGRSRAIAGRPGFTQDGVLREAILLYGRYHDMVVYSMLKAEWPAALSRTRPKAP</sequence>
<accession>Q0W5Y5</accession>
<dbReference type="GO" id="GO:0005737">
    <property type="term" value="C:cytoplasm"/>
    <property type="evidence" value="ECO:0007669"/>
    <property type="project" value="TreeGrafter"/>
</dbReference>
<organism evidence="2 3">
    <name type="scientific">Methanocella arvoryzae (strain DSM 22066 / NBRC 105507 / MRE50)</name>
    <dbReference type="NCBI Taxonomy" id="351160"/>
    <lineage>
        <taxon>Archaea</taxon>
        <taxon>Methanobacteriati</taxon>
        <taxon>Methanobacteriota</taxon>
        <taxon>Stenosarchaea group</taxon>
        <taxon>Methanomicrobia</taxon>
        <taxon>Methanocellales</taxon>
        <taxon>Methanocellaceae</taxon>
        <taxon>Methanocella</taxon>
    </lineage>
</organism>
<gene>
    <name evidence="2" type="ORF">RCIX845</name>
</gene>
<feature type="domain" description="N-acetyltransferase" evidence="1">
    <location>
        <begin position="10"/>
        <end position="167"/>
    </location>
</feature>
<dbReference type="GO" id="GO:1990189">
    <property type="term" value="F:protein N-terminal-serine acetyltransferase activity"/>
    <property type="evidence" value="ECO:0007669"/>
    <property type="project" value="TreeGrafter"/>
</dbReference>